<evidence type="ECO:0000313" key="2">
    <source>
        <dbReference type="Proteomes" id="UP000516160"/>
    </source>
</evidence>
<accession>A0A7G9W8B2</accession>
<dbReference type="AlphaFoldDB" id="A0A7G9W8B2"/>
<gene>
    <name evidence="1" type="ORF">HYG86_09130</name>
</gene>
<evidence type="ECO:0000313" key="1">
    <source>
        <dbReference type="EMBL" id="QNO14924.1"/>
    </source>
</evidence>
<dbReference type="RefSeq" id="WP_213165288.1">
    <property type="nucleotide sequence ID" value="NZ_CP058559.1"/>
</dbReference>
<dbReference type="KEGG" id="acae:HYG86_09130"/>
<protein>
    <recommendedName>
        <fullName evidence="3">Prophage pi2 protein 38</fullName>
    </recommendedName>
</protein>
<organism evidence="1 2">
    <name type="scientific">Alkalicella caledoniensis</name>
    <dbReference type="NCBI Taxonomy" id="2731377"/>
    <lineage>
        <taxon>Bacteria</taxon>
        <taxon>Bacillati</taxon>
        <taxon>Bacillota</taxon>
        <taxon>Clostridia</taxon>
        <taxon>Eubacteriales</taxon>
        <taxon>Proteinivoracaceae</taxon>
        <taxon>Alkalicella</taxon>
    </lineage>
</organism>
<sequence length="104" mass="12266">MDINNLEQELKSLGMPVAYLTFKNKTLPPFITYLFTNDSDVKADNQNYAEISNYQIELYTSKKDKEKERLIQEKLKELELSYSKSETYITSEKMHQVVYSIQLI</sequence>
<proteinExistence type="predicted"/>
<dbReference type="Proteomes" id="UP000516160">
    <property type="component" value="Chromosome"/>
</dbReference>
<evidence type="ECO:0008006" key="3">
    <source>
        <dbReference type="Google" id="ProtNLM"/>
    </source>
</evidence>
<dbReference type="EMBL" id="CP058559">
    <property type="protein sequence ID" value="QNO14924.1"/>
    <property type="molecule type" value="Genomic_DNA"/>
</dbReference>
<reference evidence="1 2" key="1">
    <citation type="submission" date="2020-07" db="EMBL/GenBank/DDBJ databases">
        <title>Alkalicella. sp. LB2 genome.</title>
        <authorList>
            <person name="Postec A."/>
            <person name="Quemeneur M."/>
        </authorList>
    </citation>
    <scope>NUCLEOTIDE SEQUENCE [LARGE SCALE GENOMIC DNA]</scope>
    <source>
        <strain evidence="1 2">LB2</strain>
    </source>
</reference>
<keyword evidence="2" id="KW-1185">Reference proteome</keyword>
<name>A0A7G9W8B2_ALKCA</name>